<evidence type="ECO:0000256" key="3">
    <source>
        <dbReference type="ARBA" id="ARBA00023143"/>
    </source>
</evidence>
<feature type="domain" description="Flagellar basal-body/hook protein C-terminal" evidence="6">
    <location>
        <begin position="195"/>
        <end position="238"/>
    </location>
</feature>
<accession>A0A0F5FQZ7</accession>
<evidence type="ECO:0000259" key="7">
    <source>
        <dbReference type="Pfam" id="PF22692"/>
    </source>
</evidence>
<dbReference type="InterPro" id="IPR053967">
    <property type="entry name" value="LlgE_F_G-like_D1"/>
</dbReference>
<dbReference type="Pfam" id="PF00460">
    <property type="entry name" value="Flg_bb_rod"/>
    <property type="match status" value="1"/>
</dbReference>
<feature type="domain" description="Flagellar basal body rod protein N-terminal" evidence="5">
    <location>
        <begin position="8"/>
        <end position="35"/>
    </location>
</feature>
<name>A0A0F5FQZ7_9HYPH</name>
<keyword evidence="3 4" id="KW-0975">Bacterial flagellum</keyword>
<organism evidence="8 9">
    <name type="scientific">Devosia geojensis</name>
    <dbReference type="NCBI Taxonomy" id="443610"/>
    <lineage>
        <taxon>Bacteria</taxon>
        <taxon>Pseudomonadati</taxon>
        <taxon>Pseudomonadota</taxon>
        <taxon>Alphaproteobacteria</taxon>
        <taxon>Hyphomicrobiales</taxon>
        <taxon>Devosiaceae</taxon>
        <taxon>Devosia</taxon>
    </lineage>
</organism>
<evidence type="ECO:0000259" key="6">
    <source>
        <dbReference type="Pfam" id="PF06429"/>
    </source>
</evidence>
<dbReference type="GO" id="GO:0030694">
    <property type="term" value="C:bacterial-type flagellum basal body, rod"/>
    <property type="evidence" value="ECO:0007669"/>
    <property type="project" value="UniProtKB-UniRule"/>
</dbReference>
<dbReference type="OrthoDB" id="9804559at2"/>
<dbReference type="PROSITE" id="PS00588">
    <property type="entry name" value="FLAGELLA_BB_ROD"/>
    <property type="match status" value="1"/>
</dbReference>
<evidence type="ECO:0000313" key="9">
    <source>
        <dbReference type="Proteomes" id="UP000033632"/>
    </source>
</evidence>
<evidence type="ECO:0000259" key="5">
    <source>
        <dbReference type="Pfam" id="PF00460"/>
    </source>
</evidence>
<dbReference type="PANTHER" id="PTHR30435:SF19">
    <property type="entry name" value="FLAGELLAR BASAL-BODY ROD PROTEIN FLGG"/>
    <property type="match status" value="1"/>
</dbReference>
<evidence type="ECO:0000313" key="8">
    <source>
        <dbReference type="EMBL" id="KKB10582.1"/>
    </source>
</evidence>
<reference evidence="8 9" key="1">
    <citation type="submission" date="2015-03" db="EMBL/GenBank/DDBJ databases">
        <authorList>
            <person name="Hassan Y.I."/>
            <person name="Lepp D."/>
            <person name="Li X.-Z."/>
            <person name="Zhou T."/>
        </authorList>
    </citation>
    <scope>NUCLEOTIDE SEQUENCE [LARGE SCALE GENOMIC DNA]</scope>
    <source>
        <strain evidence="8 9">BD-c194</strain>
    </source>
</reference>
<sequence length="245" mass="26519">MENAQLISLSRQIALRRQMDVVANNMANINTTGFKGEQILFEEYMMPGASHRDFMRPDQPLSYVQDWATRHDLAAGAITQTGSELDVALMGEGFLAVETPAGERWTRAGSLQVDAAGRLVDTSGNPILGEGGPIVFQPEETGIVIAEDGTVSTSEGLKGRLRIVEFDNPQQLTREGSNLFAGGTPVEAQNTRVIQGAVERSNVSGVTGMAQMIRVQRAYESLVKLMGDQDDLRRAAIQRLGDANA</sequence>
<dbReference type="Pfam" id="PF22692">
    <property type="entry name" value="LlgE_F_G_D1"/>
    <property type="match status" value="1"/>
</dbReference>
<dbReference type="GO" id="GO:0071978">
    <property type="term" value="P:bacterial-type flagellum-dependent swarming motility"/>
    <property type="evidence" value="ECO:0007669"/>
    <property type="project" value="TreeGrafter"/>
</dbReference>
<dbReference type="InterPro" id="IPR037925">
    <property type="entry name" value="FlgE/F/G-like"/>
</dbReference>
<protein>
    <recommendedName>
        <fullName evidence="4">Flagellar basal-body rod protein FlgF</fullName>
    </recommendedName>
</protein>
<dbReference type="InterPro" id="IPR020013">
    <property type="entry name" value="Flagellar_FlgE/F/G"/>
</dbReference>
<dbReference type="InterPro" id="IPR012836">
    <property type="entry name" value="FlgF"/>
</dbReference>
<comment type="subunit">
    <text evidence="4">The basal body constitutes a major portion of the flagellar organelle and consists of five rings (E,L,P,S, and M) mounted on a central rod. The rod consists of about 26 subunits of FlgG in the distal portion, and FlgB, FlgC and FlgF are thought to build up the proximal portion of the rod with about 6 subunits each.</text>
</comment>
<gene>
    <name evidence="8" type="ORF">VE25_17560</name>
</gene>
<dbReference type="InterPro" id="IPR019776">
    <property type="entry name" value="Flagellar_basal_body_rod_CS"/>
</dbReference>
<dbReference type="InterPro" id="IPR001444">
    <property type="entry name" value="Flag_bb_rod_N"/>
</dbReference>
<dbReference type="Proteomes" id="UP000033632">
    <property type="component" value="Unassembled WGS sequence"/>
</dbReference>
<dbReference type="SUPFAM" id="SSF117143">
    <property type="entry name" value="Flagellar hook protein flgE"/>
    <property type="match status" value="1"/>
</dbReference>
<dbReference type="PATRIC" id="fig|443610.3.peg.1812"/>
<dbReference type="Pfam" id="PF06429">
    <property type="entry name" value="Flg_bbr_C"/>
    <property type="match status" value="1"/>
</dbReference>
<dbReference type="PANTHER" id="PTHR30435">
    <property type="entry name" value="FLAGELLAR PROTEIN"/>
    <property type="match status" value="1"/>
</dbReference>
<dbReference type="NCBIfam" id="TIGR02490">
    <property type="entry name" value="flgF"/>
    <property type="match status" value="1"/>
</dbReference>
<evidence type="ECO:0000256" key="4">
    <source>
        <dbReference type="RuleBase" id="RU362116"/>
    </source>
</evidence>
<dbReference type="STRING" id="443610.VE25_17560"/>
<dbReference type="RefSeq" id="WP_046110000.1">
    <property type="nucleotide sequence ID" value="NZ_JZEX01000147.1"/>
</dbReference>
<comment type="similarity">
    <text evidence="2 4">Belongs to the flagella basal body rod proteins family.</text>
</comment>
<dbReference type="NCBIfam" id="TIGR03506">
    <property type="entry name" value="FlgEFG_subfam"/>
    <property type="match status" value="1"/>
</dbReference>
<proteinExistence type="inferred from homology"/>
<comment type="caution">
    <text evidence="8">The sequence shown here is derived from an EMBL/GenBank/DDBJ whole genome shotgun (WGS) entry which is preliminary data.</text>
</comment>
<dbReference type="EMBL" id="JZEX01000147">
    <property type="protein sequence ID" value="KKB10582.1"/>
    <property type="molecule type" value="Genomic_DNA"/>
</dbReference>
<keyword evidence="9" id="KW-1185">Reference proteome</keyword>
<evidence type="ECO:0000256" key="1">
    <source>
        <dbReference type="ARBA" id="ARBA00004117"/>
    </source>
</evidence>
<feature type="domain" description="Flagellar hook protein FlgE/F/G-like D1" evidence="7">
    <location>
        <begin position="88"/>
        <end position="152"/>
    </location>
</feature>
<dbReference type="AlphaFoldDB" id="A0A0F5FQZ7"/>
<dbReference type="InterPro" id="IPR010930">
    <property type="entry name" value="Flg_bb/hook_C_dom"/>
</dbReference>
<evidence type="ECO:0000256" key="2">
    <source>
        <dbReference type="ARBA" id="ARBA00009677"/>
    </source>
</evidence>
<comment type="subcellular location">
    <subcellularLocation>
        <location evidence="1 4">Bacterial flagellum basal body</location>
    </subcellularLocation>
</comment>